<dbReference type="InterPro" id="IPR036259">
    <property type="entry name" value="MFS_trans_sf"/>
</dbReference>
<dbReference type="InterPro" id="IPR005828">
    <property type="entry name" value="MFS_sugar_transport-like"/>
</dbReference>
<evidence type="ECO:0000256" key="6">
    <source>
        <dbReference type="SAM" id="Phobius"/>
    </source>
</evidence>
<sequence length="139" mass="14666">MTCGYDEAVVGSFQATKRWLTDMGEPNASHIGLVTTVIFVGGILGAHPASYCLDRYGRRYGRRLGNLIGPMCTTVGSIVQSSAQGYAQFMVVRGLLGVGISFACVAGPCLAAVLAHPRQRGTVFGFFNTLRSVGSIFAA</sequence>
<dbReference type="PROSITE" id="PS50850">
    <property type="entry name" value="MFS"/>
    <property type="match status" value="1"/>
</dbReference>
<evidence type="ECO:0000256" key="5">
    <source>
        <dbReference type="ARBA" id="ARBA00023136"/>
    </source>
</evidence>
<dbReference type="InterPro" id="IPR005829">
    <property type="entry name" value="Sugar_transporter_CS"/>
</dbReference>
<proteinExistence type="inferred from homology"/>
<keyword evidence="9" id="KW-1185">Reference proteome</keyword>
<reference evidence="8 9" key="1">
    <citation type="submission" date="2021-11" db="EMBL/GenBank/DDBJ databases">
        <title>Black yeast isolated from Biological Soil Crust.</title>
        <authorList>
            <person name="Kurbessoian T."/>
        </authorList>
    </citation>
    <scope>NUCLEOTIDE SEQUENCE [LARGE SCALE GENOMIC DNA]</scope>
    <source>
        <strain evidence="8 9">CCFEE 5522</strain>
    </source>
</reference>
<dbReference type="PANTHER" id="PTHR48022">
    <property type="entry name" value="PLASTIDIC GLUCOSE TRANSPORTER 4"/>
    <property type="match status" value="1"/>
</dbReference>
<evidence type="ECO:0000313" key="9">
    <source>
        <dbReference type="Proteomes" id="UP001324427"/>
    </source>
</evidence>
<feature type="transmembrane region" description="Helical" evidence="6">
    <location>
        <begin position="28"/>
        <end position="52"/>
    </location>
</feature>
<dbReference type="Proteomes" id="UP001324427">
    <property type="component" value="Unassembled WGS sequence"/>
</dbReference>
<evidence type="ECO:0000259" key="7">
    <source>
        <dbReference type="PROSITE" id="PS50850"/>
    </source>
</evidence>
<evidence type="ECO:0000256" key="1">
    <source>
        <dbReference type="ARBA" id="ARBA00004141"/>
    </source>
</evidence>
<dbReference type="Pfam" id="PF00083">
    <property type="entry name" value="Sugar_tr"/>
    <property type="match status" value="1"/>
</dbReference>
<feature type="transmembrane region" description="Helical" evidence="6">
    <location>
        <begin position="95"/>
        <end position="115"/>
    </location>
</feature>
<evidence type="ECO:0000256" key="4">
    <source>
        <dbReference type="ARBA" id="ARBA00022989"/>
    </source>
</evidence>
<protein>
    <recommendedName>
        <fullName evidence="7">Major facilitator superfamily (MFS) profile domain-containing protein</fullName>
    </recommendedName>
</protein>
<keyword evidence="3 6" id="KW-0812">Transmembrane</keyword>
<dbReference type="GO" id="GO:0005351">
    <property type="term" value="F:carbohydrate:proton symporter activity"/>
    <property type="evidence" value="ECO:0007669"/>
    <property type="project" value="TreeGrafter"/>
</dbReference>
<dbReference type="AlphaFoldDB" id="A0AAV9JFX0"/>
<dbReference type="Gene3D" id="1.20.1250.20">
    <property type="entry name" value="MFS general substrate transporter like domains"/>
    <property type="match status" value="1"/>
</dbReference>
<dbReference type="InterPro" id="IPR020846">
    <property type="entry name" value="MFS_dom"/>
</dbReference>
<comment type="similarity">
    <text evidence="2">Belongs to the major facilitator superfamily. Sugar transporter (TC 2.A.1.1) family.</text>
</comment>
<evidence type="ECO:0000313" key="8">
    <source>
        <dbReference type="EMBL" id="KAK4544095.1"/>
    </source>
</evidence>
<feature type="domain" description="Major facilitator superfamily (MFS) profile" evidence="7">
    <location>
        <begin position="1"/>
        <end position="139"/>
    </location>
</feature>
<dbReference type="PROSITE" id="PS00216">
    <property type="entry name" value="SUGAR_TRANSPORT_1"/>
    <property type="match status" value="1"/>
</dbReference>
<dbReference type="InterPro" id="IPR050360">
    <property type="entry name" value="MFS_Sugar_Transporters"/>
</dbReference>
<dbReference type="PANTHER" id="PTHR48022:SF64">
    <property type="entry name" value="MAJOR FACILITATOR SUPERFAMILY (MFS) PROFILE DOMAIN-CONTAINING PROTEIN"/>
    <property type="match status" value="1"/>
</dbReference>
<dbReference type="GO" id="GO:0016020">
    <property type="term" value="C:membrane"/>
    <property type="evidence" value="ECO:0007669"/>
    <property type="project" value="UniProtKB-SubCell"/>
</dbReference>
<dbReference type="SUPFAM" id="SSF103473">
    <property type="entry name" value="MFS general substrate transporter"/>
    <property type="match status" value="1"/>
</dbReference>
<keyword evidence="5 6" id="KW-0472">Membrane</keyword>
<dbReference type="EMBL" id="JAVFHQ010000027">
    <property type="protein sequence ID" value="KAK4544095.1"/>
    <property type="molecule type" value="Genomic_DNA"/>
</dbReference>
<evidence type="ECO:0000256" key="2">
    <source>
        <dbReference type="ARBA" id="ARBA00010992"/>
    </source>
</evidence>
<name>A0AAV9JFX0_9PEZI</name>
<accession>A0AAV9JFX0</accession>
<gene>
    <name evidence="8" type="ORF">LTR36_004593</name>
</gene>
<comment type="caution">
    <text evidence="8">The sequence shown here is derived from an EMBL/GenBank/DDBJ whole genome shotgun (WGS) entry which is preliminary data.</text>
</comment>
<organism evidence="8 9">
    <name type="scientific">Oleoguttula mirabilis</name>
    <dbReference type="NCBI Taxonomy" id="1507867"/>
    <lineage>
        <taxon>Eukaryota</taxon>
        <taxon>Fungi</taxon>
        <taxon>Dikarya</taxon>
        <taxon>Ascomycota</taxon>
        <taxon>Pezizomycotina</taxon>
        <taxon>Dothideomycetes</taxon>
        <taxon>Dothideomycetidae</taxon>
        <taxon>Mycosphaerellales</taxon>
        <taxon>Teratosphaeriaceae</taxon>
        <taxon>Oleoguttula</taxon>
    </lineage>
</organism>
<comment type="subcellular location">
    <subcellularLocation>
        <location evidence="1">Membrane</location>
        <topology evidence="1">Multi-pass membrane protein</topology>
    </subcellularLocation>
</comment>
<evidence type="ECO:0000256" key="3">
    <source>
        <dbReference type="ARBA" id="ARBA00022692"/>
    </source>
</evidence>
<keyword evidence="4 6" id="KW-1133">Transmembrane helix</keyword>